<name>A0A412G7V9_9BACT</name>
<protein>
    <submittedName>
        <fullName evidence="4">Sialate O-acetylesterase</fullName>
    </submittedName>
</protein>
<dbReference type="PANTHER" id="PTHR22901">
    <property type="entry name" value="SIALATE O-ACETYLESTERASE"/>
    <property type="match status" value="1"/>
</dbReference>
<gene>
    <name evidence="4" type="ORF">DWY20_14075</name>
</gene>
<dbReference type="SUPFAM" id="SSF52266">
    <property type="entry name" value="SGNH hydrolase"/>
    <property type="match status" value="1"/>
</dbReference>
<dbReference type="Proteomes" id="UP000285864">
    <property type="component" value="Unassembled WGS sequence"/>
</dbReference>
<evidence type="ECO:0000259" key="3">
    <source>
        <dbReference type="Pfam" id="PF03629"/>
    </source>
</evidence>
<dbReference type="RefSeq" id="WP_118485314.1">
    <property type="nucleotide sequence ID" value="NZ_QRUU01000105.1"/>
</dbReference>
<dbReference type="InterPro" id="IPR036514">
    <property type="entry name" value="SGNH_hydro_sf"/>
</dbReference>
<dbReference type="GO" id="GO:0001681">
    <property type="term" value="F:sialate O-acetylesterase activity"/>
    <property type="evidence" value="ECO:0007669"/>
    <property type="project" value="InterPro"/>
</dbReference>
<reference evidence="4 5" key="1">
    <citation type="submission" date="2018-08" db="EMBL/GenBank/DDBJ databases">
        <title>A genome reference for cultivated species of the human gut microbiota.</title>
        <authorList>
            <person name="Zou Y."/>
            <person name="Xue W."/>
            <person name="Luo G."/>
        </authorList>
    </citation>
    <scope>NUCLEOTIDE SEQUENCE [LARGE SCALE GENOMIC DNA]</scope>
    <source>
        <strain evidence="4 5">AF24-2</strain>
    </source>
</reference>
<evidence type="ECO:0000256" key="2">
    <source>
        <dbReference type="SAM" id="SignalP"/>
    </source>
</evidence>
<dbReference type="GO" id="GO:0005975">
    <property type="term" value="P:carbohydrate metabolic process"/>
    <property type="evidence" value="ECO:0007669"/>
    <property type="project" value="TreeGrafter"/>
</dbReference>
<dbReference type="Gene3D" id="2.60.40.10">
    <property type="entry name" value="Immunoglobulins"/>
    <property type="match status" value="1"/>
</dbReference>
<dbReference type="PANTHER" id="PTHR22901:SF0">
    <property type="entry name" value="SIALATE O-ACETYLESTERASE"/>
    <property type="match status" value="1"/>
</dbReference>
<dbReference type="EMBL" id="QRUU01000105">
    <property type="protein sequence ID" value="RGR89601.1"/>
    <property type="molecule type" value="Genomic_DNA"/>
</dbReference>
<accession>A0A412G7V9</accession>
<proteinExistence type="predicted"/>
<dbReference type="AlphaFoldDB" id="A0A412G7V9"/>
<dbReference type="InterPro" id="IPR013783">
    <property type="entry name" value="Ig-like_fold"/>
</dbReference>
<evidence type="ECO:0000256" key="1">
    <source>
        <dbReference type="ARBA" id="ARBA00022801"/>
    </source>
</evidence>
<comment type="caution">
    <text evidence="4">The sequence shown here is derived from an EMBL/GenBank/DDBJ whole genome shotgun (WGS) entry which is preliminary data.</text>
</comment>
<keyword evidence="5" id="KW-1185">Reference proteome</keyword>
<evidence type="ECO:0000313" key="5">
    <source>
        <dbReference type="Proteomes" id="UP000285864"/>
    </source>
</evidence>
<dbReference type="Gene3D" id="3.40.50.1110">
    <property type="entry name" value="SGNH hydrolase"/>
    <property type="match status" value="1"/>
</dbReference>
<dbReference type="InterPro" id="IPR005181">
    <property type="entry name" value="SASA"/>
</dbReference>
<dbReference type="InterPro" id="IPR039329">
    <property type="entry name" value="SIAE"/>
</dbReference>
<dbReference type="Pfam" id="PF03629">
    <property type="entry name" value="SASA"/>
    <property type="match status" value="1"/>
</dbReference>
<sequence length="474" mass="53489">MKKWIISACLLMMQAGAWAKVTLPDIMSDNMVLQQQTEACLWGKANANAEVTIRPSWNRETYKVTAGADGKWIAKIKTSTASYNAYTISISDGEEIILNNVLVGEVWFCSGQSNMEMPLRGFWNCPIAGANETIATSSKWKGIRVATVEKNGQLQPVDECKGSWKVSNPENAPAFSATAFNFAMMMNQVLDIPIGIINCSWGGSMVEGWLPREIVSQYPDIDLKRDIRKEDGHDWWHYLSPTLMYNGMLKPLQNYTIKGFLWYQGESNVGKHKTYAERLKTMVELWRKEWGLGELPFYYVEIAPFNSTETTGCALLREAQFQAQSIIPNSGMISTNDLVEPYEIKNVHPKNKTDVGKRLAYMALSKTYHVPGIEAYGPVYKSMEVKDGAAILSFDHAEEGFNRLSDMEGFEVAGSDKVFYPAKAEVFNNLQIKVTCDKVAQPVAVRYCFRDFQPGNVANLRELPLYPFRTDNWE</sequence>
<keyword evidence="1" id="KW-0378">Hydrolase</keyword>
<feature type="domain" description="Sialate O-acetylesterase" evidence="3">
    <location>
        <begin position="105"/>
        <end position="363"/>
    </location>
</feature>
<feature type="chain" id="PRO_5019286478" evidence="2">
    <location>
        <begin position="20"/>
        <end position="474"/>
    </location>
</feature>
<evidence type="ECO:0000313" key="4">
    <source>
        <dbReference type="EMBL" id="RGR89601.1"/>
    </source>
</evidence>
<keyword evidence="2" id="KW-0732">Signal</keyword>
<feature type="signal peptide" evidence="2">
    <location>
        <begin position="1"/>
        <end position="19"/>
    </location>
</feature>
<organism evidence="4 5">
    <name type="scientific">Phocaeicola coprocola</name>
    <dbReference type="NCBI Taxonomy" id="310298"/>
    <lineage>
        <taxon>Bacteria</taxon>
        <taxon>Pseudomonadati</taxon>
        <taxon>Bacteroidota</taxon>
        <taxon>Bacteroidia</taxon>
        <taxon>Bacteroidales</taxon>
        <taxon>Bacteroidaceae</taxon>
        <taxon>Phocaeicola</taxon>
    </lineage>
</organism>